<dbReference type="InterPro" id="IPR008869">
    <property type="entry name" value="MlaC/ttg2D"/>
</dbReference>
<protein>
    <submittedName>
        <fullName evidence="1">Toluene-tolerance protein</fullName>
    </submittedName>
</protein>
<dbReference type="AlphaFoldDB" id="K4KQX2"/>
<dbReference type="PIRSF" id="PIRSF004649">
    <property type="entry name" value="MlaC"/>
    <property type="match status" value="1"/>
</dbReference>
<sequence>MRNLIGTLLLVIGFVVSSVPVLADPVGPREVVVQVIDSLKSSVREHDANSDPKGDKLQRQLQQILEPVVDFGFIARVVMGDAANSASPAQMKRFEDTFRSGMVATYAKGVSGYLDAEMNVLPLSPEAEGQNRVAVRQEVITASGIQIVDYTMAKNRRTGEWKLINVVLNGINLGKTFRSQFAQSYKQYGGDLDKVIDHWGQAPQTGA</sequence>
<accession>K4KQX2</accession>
<evidence type="ECO:0000313" key="2">
    <source>
        <dbReference type="Proteomes" id="UP000000466"/>
    </source>
</evidence>
<name>K4KQX2_SIMAS</name>
<dbReference type="KEGG" id="saga:M5M_17585"/>
<dbReference type="OrthoDB" id="9787053at2"/>
<evidence type="ECO:0000313" key="1">
    <source>
        <dbReference type="EMBL" id="AFV00646.1"/>
    </source>
</evidence>
<proteinExistence type="predicted"/>
<dbReference type="Proteomes" id="UP000000466">
    <property type="component" value="Chromosome"/>
</dbReference>
<organism evidence="1 2">
    <name type="scientific">Simiduia agarivorans (strain DSM 21679 / JCM 13881 / BCRC 17597 / SA1)</name>
    <dbReference type="NCBI Taxonomy" id="1117647"/>
    <lineage>
        <taxon>Bacteria</taxon>
        <taxon>Pseudomonadati</taxon>
        <taxon>Pseudomonadota</taxon>
        <taxon>Gammaproteobacteria</taxon>
        <taxon>Cellvibrionales</taxon>
        <taxon>Cellvibrionaceae</taxon>
        <taxon>Simiduia</taxon>
    </lineage>
</organism>
<dbReference type="EMBL" id="CP003746">
    <property type="protein sequence ID" value="AFV00646.1"/>
    <property type="molecule type" value="Genomic_DNA"/>
</dbReference>
<dbReference type="InterPro" id="IPR042245">
    <property type="entry name" value="Tgt2/MlaC_sf"/>
</dbReference>
<dbReference type="Gene3D" id="3.10.450.710">
    <property type="entry name" value="Tgt2/MlaC"/>
    <property type="match status" value="1"/>
</dbReference>
<dbReference type="eggNOG" id="COG2854">
    <property type="taxonomic scope" value="Bacteria"/>
</dbReference>
<gene>
    <name evidence="1" type="ordered locus">M5M_17585</name>
</gene>
<dbReference type="HOGENOM" id="CLU_094502_0_0_6"/>
<dbReference type="STRING" id="1117647.M5M_17585"/>
<keyword evidence="2" id="KW-1185">Reference proteome</keyword>
<dbReference type="RefSeq" id="WP_015048798.1">
    <property type="nucleotide sequence ID" value="NC_018868.3"/>
</dbReference>
<dbReference type="PANTHER" id="PTHR36573">
    <property type="entry name" value="INTERMEMBRANE PHOSPHOLIPID TRANSPORT SYSTEM BINDING PROTEIN MLAC"/>
    <property type="match status" value="1"/>
</dbReference>
<dbReference type="Pfam" id="PF05494">
    <property type="entry name" value="MlaC"/>
    <property type="match status" value="1"/>
</dbReference>
<reference evidence="1 2" key="1">
    <citation type="journal article" date="2013" name="Genome Announc.">
        <title>Complete genome sequence of Simiduia agarivorans SA1(T), a marine bacterium able to degrade a variety of polysaccharides.</title>
        <authorList>
            <person name="Lin S.Y."/>
            <person name="Shieh W.Y."/>
            <person name="Chen J.S."/>
            <person name="Tang S.L."/>
        </authorList>
    </citation>
    <scope>NUCLEOTIDE SEQUENCE [LARGE SCALE GENOMIC DNA]</scope>
    <source>
        <strain evidence="2">DSM 21679 / JCM 13881 / BCRC 17597 / SA1</strain>
    </source>
</reference>
<dbReference type="PANTHER" id="PTHR36573:SF1">
    <property type="entry name" value="INTERMEMBRANE PHOSPHOLIPID TRANSPORT SYSTEM BINDING PROTEIN MLAC"/>
    <property type="match status" value="1"/>
</dbReference>